<comment type="caution">
    <text evidence="2">The sequence shown here is derived from an EMBL/GenBank/DDBJ whole genome shotgun (WGS) entry which is preliminary data.</text>
</comment>
<dbReference type="InterPro" id="IPR002938">
    <property type="entry name" value="FAD-bd"/>
</dbReference>
<keyword evidence="3" id="KW-1185">Reference proteome</keyword>
<dbReference type="Proteomes" id="UP001319200">
    <property type="component" value="Unassembled WGS sequence"/>
</dbReference>
<dbReference type="PANTHER" id="PTHR42685:SF22">
    <property type="entry name" value="CONDITIONED MEDIUM FACTOR RECEPTOR 1"/>
    <property type="match status" value="1"/>
</dbReference>
<evidence type="ECO:0000313" key="3">
    <source>
        <dbReference type="Proteomes" id="UP001319200"/>
    </source>
</evidence>
<dbReference type="RefSeq" id="WP_262899555.1">
    <property type="nucleotide sequence ID" value="NZ_JAHESF010000016.1"/>
</dbReference>
<evidence type="ECO:0000313" key="2">
    <source>
        <dbReference type="EMBL" id="MBT1698604.1"/>
    </source>
</evidence>
<dbReference type="Pfam" id="PF01494">
    <property type="entry name" value="FAD_binding_3"/>
    <property type="match status" value="1"/>
</dbReference>
<organism evidence="2 3">
    <name type="scientific">Chryseosolibacter histidini</name>
    <dbReference type="NCBI Taxonomy" id="2782349"/>
    <lineage>
        <taxon>Bacteria</taxon>
        <taxon>Pseudomonadati</taxon>
        <taxon>Bacteroidota</taxon>
        <taxon>Cytophagia</taxon>
        <taxon>Cytophagales</taxon>
        <taxon>Chryseotaleaceae</taxon>
        <taxon>Chryseosolibacter</taxon>
    </lineage>
</organism>
<dbReference type="EMBL" id="JAHESF010000016">
    <property type="protein sequence ID" value="MBT1698604.1"/>
    <property type="molecule type" value="Genomic_DNA"/>
</dbReference>
<gene>
    <name evidence="2" type="ORF">KK083_17055</name>
</gene>
<reference evidence="2 3" key="1">
    <citation type="submission" date="2021-05" db="EMBL/GenBank/DDBJ databases">
        <title>A Polyphasic approach of four new species of the genus Ohtaekwangia: Ohtaekwangia histidinii sp. nov., Ohtaekwangia cretensis sp. nov., Ohtaekwangia indiensis sp. nov., Ohtaekwangia reichenbachii sp. nov. from diverse environment.</title>
        <authorList>
            <person name="Octaviana S."/>
        </authorList>
    </citation>
    <scope>NUCLEOTIDE SEQUENCE [LARGE SCALE GENOMIC DNA]</scope>
    <source>
        <strain evidence="2 3">PWU4</strain>
    </source>
</reference>
<protein>
    <submittedName>
        <fullName evidence="2">NAD(P)/FAD-dependent oxidoreductase</fullName>
    </submittedName>
</protein>
<feature type="domain" description="FAD-binding" evidence="1">
    <location>
        <begin position="4"/>
        <end position="288"/>
    </location>
</feature>
<dbReference type="InterPro" id="IPR036188">
    <property type="entry name" value="FAD/NAD-bd_sf"/>
</dbReference>
<accession>A0AAP2GK26</accession>
<evidence type="ECO:0000259" key="1">
    <source>
        <dbReference type="Pfam" id="PF01494"/>
    </source>
</evidence>
<dbReference type="GO" id="GO:0071949">
    <property type="term" value="F:FAD binding"/>
    <property type="evidence" value="ECO:0007669"/>
    <property type="project" value="InterPro"/>
</dbReference>
<dbReference type="SUPFAM" id="SSF51905">
    <property type="entry name" value="FAD/NAD(P)-binding domain"/>
    <property type="match status" value="1"/>
</dbReference>
<dbReference type="AlphaFoldDB" id="A0AAP2GK26"/>
<dbReference type="PANTHER" id="PTHR42685">
    <property type="entry name" value="GERANYLGERANYL DIPHOSPHATE REDUCTASE"/>
    <property type="match status" value="1"/>
</dbReference>
<dbReference type="InterPro" id="IPR050407">
    <property type="entry name" value="Geranylgeranyl_reductase"/>
</dbReference>
<name>A0AAP2GK26_9BACT</name>
<dbReference type="Gene3D" id="3.50.50.60">
    <property type="entry name" value="FAD/NAD(P)-binding domain"/>
    <property type="match status" value="1"/>
</dbReference>
<dbReference type="PRINTS" id="PR00420">
    <property type="entry name" value="RNGMNOXGNASE"/>
</dbReference>
<proteinExistence type="predicted"/>
<sequence>MRNAIIVGGGLAGLVSGIQLSMAGIPCLLIEKKSYPHHRVCGEYISNEAVPFLKRLGLYPDEFSPPQINRFQLSSVTGRHATIPLDMGGFGISRFTFDHYLYQKAKACGVNCMLNTEVTDVRFQGEKFTISTQVKNFEADVVIGAFGKRSKLDLTMGRRFITKRSPYAAIKYHIRTDHPANLIALHNFRDGYCGISNVEDGKTNLCYLTHRNNLRKTGSIASLEKEILQKNNLLKYVFSNSEFLFEKPEVINEISFATKDPVEGHVLMAGDAAGMITPLCGNGMAMALHSSKVVSALVIQYCRAEITRTQLEKMYSDQWNVKFANRLRTGRRIQKLFGNALLSNAAVNLALYSRPVADLIVRQTHGEEF</sequence>